<dbReference type="InterPro" id="IPR056147">
    <property type="entry name" value="NQRA_N"/>
</dbReference>
<keyword evidence="13" id="KW-1185">Reference proteome</keyword>
<feature type="domain" description="NqrA second alpha/beta" evidence="11">
    <location>
        <begin position="114"/>
        <end position="254"/>
    </location>
</feature>
<dbReference type="OrthoDB" id="9774536at2"/>
<dbReference type="NCBIfam" id="TIGR01936">
    <property type="entry name" value="nqrA"/>
    <property type="match status" value="1"/>
</dbReference>
<evidence type="ECO:0000259" key="10">
    <source>
        <dbReference type="Pfam" id="PF11973"/>
    </source>
</evidence>
<feature type="domain" description="Na(+)-translocating NADH-quinone reductase subunit A C-terminal" evidence="10">
    <location>
        <begin position="260"/>
        <end position="307"/>
    </location>
</feature>
<dbReference type="EMBL" id="FOSZ01000001">
    <property type="protein sequence ID" value="SFK60655.1"/>
    <property type="molecule type" value="Genomic_DNA"/>
</dbReference>
<reference evidence="13" key="1">
    <citation type="submission" date="2016-10" db="EMBL/GenBank/DDBJ databases">
        <authorList>
            <person name="Varghese N."/>
            <person name="Submissions S."/>
        </authorList>
    </citation>
    <scope>NUCLEOTIDE SEQUENCE [LARGE SCALE GENOMIC DNA]</scope>
    <source>
        <strain evidence="13">DSM 28453</strain>
    </source>
</reference>
<comment type="function">
    <text evidence="8">NQR complex catalyzes the reduction of ubiquinone-1 to ubiquinol by two successive reactions, coupled with the transport of Na(+) ions from the cytoplasm to the periplasm. NqrA to NqrE are probably involved in the second step, the conversion of ubisemiquinone to ubiquinol.</text>
</comment>
<gene>
    <name evidence="8" type="primary">nqrA</name>
    <name evidence="12" type="ORF">SAMN04488036_101640</name>
</gene>
<evidence type="ECO:0000256" key="3">
    <source>
        <dbReference type="ARBA" id="ARBA00023027"/>
    </source>
</evidence>
<dbReference type="Pfam" id="PF05896">
    <property type="entry name" value="NQRA_N"/>
    <property type="match status" value="1"/>
</dbReference>
<keyword evidence="1 8" id="KW-0813">Transport</keyword>
<evidence type="ECO:0000256" key="4">
    <source>
        <dbReference type="ARBA" id="ARBA00023053"/>
    </source>
</evidence>
<keyword evidence="2 8" id="KW-1278">Translocase</keyword>
<feature type="domain" description="NqrA N-terminal barrel-sandwich hybrid" evidence="9">
    <location>
        <begin position="6"/>
        <end position="97"/>
    </location>
</feature>
<protein>
    <recommendedName>
        <fullName evidence="8">Na(+)-translocating NADH-quinone reductase subunit A</fullName>
        <shortName evidence="8">Na(+)-NQR subunit A</shortName>
        <shortName evidence="8">Na(+)-translocating NQR subunit A</shortName>
        <ecNumber evidence="8">7.2.1.1</ecNumber>
    </recommendedName>
    <alternativeName>
        <fullName evidence="8">NQR complex subunit A</fullName>
    </alternativeName>
    <alternativeName>
        <fullName evidence="8">NQR-1 subunit A</fullName>
    </alternativeName>
</protein>
<evidence type="ECO:0000313" key="13">
    <source>
        <dbReference type="Proteomes" id="UP000198851"/>
    </source>
</evidence>
<dbReference type="Pfam" id="PF11973">
    <property type="entry name" value="NQRA_SLBB"/>
    <property type="match status" value="1"/>
</dbReference>
<dbReference type="AlphaFoldDB" id="A0A1I4AW13"/>
<evidence type="ECO:0000256" key="5">
    <source>
        <dbReference type="ARBA" id="ARBA00023065"/>
    </source>
</evidence>
<sequence length="445" mass="46938">MQHFVLRKGLTLPVTGAPGEGIHEGPAVKTVAILGNDYIGLKPRISVTEGDIVAAGTPAMAHKDSPEALIVSPVSGRVKAINRGARRKLLSIEIEVDASAADPVDFSTVGDAATREGLIEKLCAAGQWGAFRTRPYSKVPAADETPAAIYVNAMDTEPLAGDPALIIADAGDAFATGLTAITKLTDGKTYLCHAKGATVPTADGVEVATFEGKHPAGLSGTHMHFLEPPSATKTVWTISYQDVIAIGRLLATGNVSAERVIALCGPLASNARLIRTLAGASMVELTNGEIAGDAPVRLISGSILSGKAGDPVESYLGRYARQLTVIEEDHKQIPMGWIRPMASKYSYLPVLGSAFAKKLYPLTSNLNGGRRAMVPLGTFEELMPQDFLPTQLLRALLVMDTDDAQALGALELDEEDLGLVGFACPAKYEYGIALRDSLTKIEREG</sequence>
<accession>A0A1I4AW13</accession>
<keyword evidence="6 8" id="KW-0830">Ubiquinone</keyword>
<comment type="catalytic activity">
    <reaction evidence="8">
        <text>a ubiquinone + n Na(+)(in) + NADH + H(+) = a ubiquinol + n Na(+)(out) + NAD(+)</text>
        <dbReference type="Rhea" id="RHEA:47748"/>
        <dbReference type="Rhea" id="RHEA-COMP:9565"/>
        <dbReference type="Rhea" id="RHEA-COMP:9566"/>
        <dbReference type="ChEBI" id="CHEBI:15378"/>
        <dbReference type="ChEBI" id="CHEBI:16389"/>
        <dbReference type="ChEBI" id="CHEBI:17976"/>
        <dbReference type="ChEBI" id="CHEBI:29101"/>
        <dbReference type="ChEBI" id="CHEBI:57540"/>
        <dbReference type="ChEBI" id="CHEBI:57945"/>
        <dbReference type="EC" id="7.2.1.1"/>
    </reaction>
</comment>
<evidence type="ECO:0000259" key="9">
    <source>
        <dbReference type="Pfam" id="PF05896"/>
    </source>
</evidence>
<evidence type="ECO:0000256" key="6">
    <source>
        <dbReference type="ARBA" id="ARBA00023075"/>
    </source>
</evidence>
<evidence type="ECO:0000259" key="11">
    <source>
        <dbReference type="Pfam" id="PF24836"/>
    </source>
</evidence>
<dbReference type="Proteomes" id="UP000198851">
    <property type="component" value="Unassembled WGS sequence"/>
</dbReference>
<evidence type="ECO:0000256" key="1">
    <source>
        <dbReference type="ARBA" id="ARBA00022448"/>
    </source>
</evidence>
<evidence type="ECO:0000256" key="8">
    <source>
        <dbReference type="HAMAP-Rule" id="MF_00425"/>
    </source>
</evidence>
<organism evidence="12 13">
    <name type="scientific">Shimia haliotis</name>
    <dbReference type="NCBI Taxonomy" id="1280847"/>
    <lineage>
        <taxon>Bacteria</taxon>
        <taxon>Pseudomonadati</taxon>
        <taxon>Pseudomonadota</taxon>
        <taxon>Alphaproteobacteria</taxon>
        <taxon>Rhodobacterales</taxon>
        <taxon>Roseobacteraceae</taxon>
    </lineage>
</organism>
<dbReference type="GO" id="GO:0006814">
    <property type="term" value="P:sodium ion transport"/>
    <property type="evidence" value="ECO:0007669"/>
    <property type="project" value="UniProtKB-UniRule"/>
</dbReference>
<name>A0A1I4AW13_9RHOB</name>
<dbReference type="GO" id="GO:0016655">
    <property type="term" value="F:oxidoreductase activity, acting on NAD(P)H, quinone or similar compound as acceptor"/>
    <property type="evidence" value="ECO:0007669"/>
    <property type="project" value="UniProtKB-UniRule"/>
</dbReference>
<dbReference type="STRING" id="1280847.SAMN04488036_101640"/>
<keyword evidence="7 8" id="KW-0739">Sodium transport</keyword>
<evidence type="ECO:0000256" key="2">
    <source>
        <dbReference type="ARBA" id="ARBA00022967"/>
    </source>
</evidence>
<comment type="subunit">
    <text evidence="8">Composed of six subunits; NqrA, NqrB, NqrC, NqrD, NqrE and NqrF.</text>
</comment>
<dbReference type="EC" id="7.2.1.1" evidence="8"/>
<dbReference type="RefSeq" id="WP_093320133.1">
    <property type="nucleotide sequence ID" value="NZ_FOSZ01000001.1"/>
</dbReference>
<keyword evidence="3 8" id="KW-0520">NAD</keyword>
<dbReference type="HAMAP" id="MF_00425">
    <property type="entry name" value="NqrA"/>
    <property type="match status" value="1"/>
</dbReference>
<comment type="similarity">
    <text evidence="8">Belongs to the NqrA family.</text>
</comment>
<dbReference type="InterPro" id="IPR008703">
    <property type="entry name" value="NqrA"/>
</dbReference>
<proteinExistence type="inferred from homology"/>
<dbReference type="PANTHER" id="PTHR37839:SF1">
    <property type="entry name" value="NA(+)-TRANSLOCATING NADH-QUINONE REDUCTASE SUBUNIT A"/>
    <property type="match status" value="1"/>
</dbReference>
<dbReference type="PANTHER" id="PTHR37839">
    <property type="entry name" value="NA(+)-TRANSLOCATING NADH-QUINONE REDUCTASE SUBUNIT A"/>
    <property type="match status" value="1"/>
</dbReference>
<keyword evidence="5 8" id="KW-0406">Ion transport</keyword>
<dbReference type="InterPro" id="IPR022615">
    <property type="entry name" value="NqrA_C_domain"/>
</dbReference>
<evidence type="ECO:0000313" key="12">
    <source>
        <dbReference type="EMBL" id="SFK60655.1"/>
    </source>
</evidence>
<keyword evidence="4 8" id="KW-0915">Sodium</keyword>
<dbReference type="InterPro" id="IPR056148">
    <property type="entry name" value="NQRA_2nd"/>
</dbReference>
<dbReference type="NCBIfam" id="NF003759">
    <property type="entry name" value="PRK05352.1-2"/>
    <property type="match status" value="1"/>
</dbReference>
<evidence type="ECO:0000256" key="7">
    <source>
        <dbReference type="ARBA" id="ARBA00023201"/>
    </source>
</evidence>
<dbReference type="Pfam" id="PF24836">
    <property type="entry name" value="NQRA_2nd"/>
    <property type="match status" value="1"/>
</dbReference>